<evidence type="ECO:0000256" key="4">
    <source>
        <dbReference type="PROSITE-ProRule" id="PRU00433"/>
    </source>
</evidence>
<evidence type="ECO:0000259" key="7">
    <source>
        <dbReference type="PROSITE" id="PS51007"/>
    </source>
</evidence>
<dbReference type="InterPro" id="IPR009056">
    <property type="entry name" value="Cyt_c-like_dom"/>
</dbReference>
<protein>
    <recommendedName>
        <fullName evidence="7">Cytochrome c domain-containing protein</fullName>
    </recommendedName>
</protein>
<sequence>MTHAFPPSRFTKWQCTLAGTLLSLSLAGVAVQAAADGMDNPCAAISTSAAANPCAADDPAQAVKRPEGYTPAYSESGENDAELLARGEALFNDTSLSGNGLSCASCHGGDQGYQATFEQPYPHRVAMGENMFGMETVHADEMVQMCMVTPMAAEALGWDSEELAALSAYVVEVQRRYSGQSHNL</sequence>
<dbReference type="Pfam" id="PF21342">
    <property type="entry name" value="SoxA-TsdA_cyt-c"/>
    <property type="match status" value="1"/>
</dbReference>
<reference evidence="8 9" key="1">
    <citation type="submission" date="2020-12" db="EMBL/GenBank/DDBJ databases">
        <title>Draft genome sequence of Halomonas pacifica strain CARE-V15.</title>
        <authorList>
            <person name="Vignesh N."/>
            <person name="Thabitha A."/>
            <person name="Saravanan R."/>
            <person name="Manigandan V."/>
        </authorList>
    </citation>
    <scope>NUCLEOTIDE SEQUENCE [LARGE SCALE GENOMIC DNA]</scope>
    <source>
        <strain evidence="8 9">CARE-V15</strain>
    </source>
</reference>
<evidence type="ECO:0000256" key="1">
    <source>
        <dbReference type="ARBA" id="ARBA00022617"/>
    </source>
</evidence>
<feature type="domain" description="Cytochrome c" evidence="7">
    <location>
        <begin position="82"/>
        <end position="174"/>
    </location>
</feature>
<evidence type="ECO:0000256" key="3">
    <source>
        <dbReference type="ARBA" id="ARBA00023004"/>
    </source>
</evidence>
<gene>
    <name evidence="8" type="ORF">I7V36_05145</name>
</gene>
<evidence type="ECO:0000313" key="8">
    <source>
        <dbReference type="EMBL" id="MBH8579478.1"/>
    </source>
</evidence>
<keyword evidence="3 4" id="KW-0408">Iron</keyword>
<dbReference type="AlphaFoldDB" id="A0ABD4KYS6"/>
<dbReference type="InterPro" id="IPR036909">
    <property type="entry name" value="Cyt_c-like_dom_sf"/>
</dbReference>
<keyword evidence="1 4" id="KW-0349">Heme</keyword>
<dbReference type="RefSeq" id="WP_198057214.1">
    <property type="nucleotide sequence ID" value="NZ_JAEDAF010000003.1"/>
</dbReference>
<dbReference type="SUPFAM" id="SSF46626">
    <property type="entry name" value="Cytochrome c"/>
    <property type="match status" value="1"/>
</dbReference>
<dbReference type="PROSITE" id="PS51007">
    <property type="entry name" value="CYTC"/>
    <property type="match status" value="1"/>
</dbReference>
<proteinExistence type="predicted"/>
<dbReference type="EMBL" id="JAEDAF010000003">
    <property type="protein sequence ID" value="MBH8579478.1"/>
    <property type="molecule type" value="Genomic_DNA"/>
</dbReference>
<evidence type="ECO:0000256" key="5">
    <source>
        <dbReference type="SAM" id="MobiDB-lite"/>
    </source>
</evidence>
<accession>A0ABD4KYS6</accession>
<evidence type="ECO:0000313" key="9">
    <source>
        <dbReference type="Proteomes" id="UP000651738"/>
    </source>
</evidence>
<evidence type="ECO:0000256" key="2">
    <source>
        <dbReference type="ARBA" id="ARBA00022723"/>
    </source>
</evidence>
<keyword evidence="2 4" id="KW-0479">Metal-binding</keyword>
<feature type="signal peptide" evidence="6">
    <location>
        <begin position="1"/>
        <end position="35"/>
    </location>
</feature>
<evidence type="ECO:0000256" key="6">
    <source>
        <dbReference type="SAM" id="SignalP"/>
    </source>
</evidence>
<feature type="chain" id="PRO_5044774985" description="Cytochrome c domain-containing protein" evidence="6">
    <location>
        <begin position="36"/>
        <end position="184"/>
    </location>
</feature>
<dbReference type="Gene3D" id="1.10.760.10">
    <property type="entry name" value="Cytochrome c-like domain"/>
    <property type="match status" value="1"/>
</dbReference>
<keyword evidence="6" id="KW-0732">Signal</keyword>
<name>A0ABD4KYS6_9GAMM</name>
<comment type="caution">
    <text evidence="8">The sequence shown here is derived from an EMBL/GenBank/DDBJ whole genome shotgun (WGS) entry which is preliminary data.</text>
</comment>
<organism evidence="8 9">
    <name type="scientific">Bisbaumannia pacifica</name>
    <dbReference type="NCBI Taxonomy" id="77098"/>
    <lineage>
        <taxon>Bacteria</taxon>
        <taxon>Pseudomonadati</taxon>
        <taxon>Pseudomonadota</taxon>
        <taxon>Gammaproteobacteria</taxon>
        <taxon>Oceanospirillales</taxon>
        <taxon>Halomonadaceae</taxon>
        <taxon>Bisbaumannia</taxon>
    </lineage>
</organism>
<dbReference type="GO" id="GO:0046872">
    <property type="term" value="F:metal ion binding"/>
    <property type="evidence" value="ECO:0007669"/>
    <property type="project" value="UniProtKB-KW"/>
</dbReference>
<dbReference type="Proteomes" id="UP000651738">
    <property type="component" value="Unassembled WGS sequence"/>
</dbReference>
<feature type="region of interest" description="Disordered" evidence="5">
    <location>
        <begin position="57"/>
        <end position="77"/>
    </location>
</feature>